<proteinExistence type="predicted"/>
<protein>
    <submittedName>
        <fullName evidence="1">Uncharacterized protein</fullName>
    </submittedName>
</protein>
<name>A0AAW0VZH8_CHEQU</name>
<dbReference type="Proteomes" id="UP001445076">
    <property type="component" value="Unassembled WGS sequence"/>
</dbReference>
<organism evidence="1 2">
    <name type="scientific">Cherax quadricarinatus</name>
    <name type="common">Australian red claw crayfish</name>
    <dbReference type="NCBI Taxonomy" id="27406"/>
    <lineage>
        <taxon>Eukaryota</taxon>
        <taxon>Metazoa</taxon>
        <taxon>Ecdysozoa</taxon>
        <taxon>Arthropoda</taxon>
        <taxon>Crustacea</taxon>
        <taxon>Multicrustacea</taxon>
        <taxon>Malacostraca</taxon>
        <taxon>Eumalacostraca</taxon>
        <taxon>Eucarida</taxon>
        <taxon>Decapoda</taxon>
        <taxon>Pleocyemata</taxon>
        <taxon>Astacidea</taxon>
        <taxon>Parastacoidea</taxon>
        <taxon>Parastacidae</taxon>
        <taxon>Cherax</taxon>
    </lineage>
</organism>
<evidence type="ECO:0000313" key="1">
    <source>
        <dbReference type="EMBL" id="KAK8721985.1"/>
    </source>
</evidence>
<accession>A0AAW0VZH8</accession>
<dbReference type="AlphaFoldDB" id="A0AAW0VZH8"/>
<evidence type="ECO:0000313" key="2">
    <source>
        <dbReference type="Proteomes" id="UP001445076"/>
    </source>
</evidence>
<dbReference type="EMBL" id="JARKIK010000097">
    <property type="protein sequence ID" value="KAK8721985.1"/>
    <property type="molecule type" value="Genomic_DNA"/>
</dbReference>
<reference evidence="1 2" key="1">
    <citation type="journal article" date="2024" name="BMC Genomics">
        <title>Genome assembly of redclaw crayfish (Cherax quadricarinatus) provides insights into its immune adaptation and hypoxia tolerance.</title>
        <authorList>
            <person name="Liu Z."/>
            <person name="Zheng J."/>
            <person name="Li H."/>
            <person name="Fang K."/>
            <person name="Wang S."/>
            <person name="He J."/>
            <person name="Zhou D."/>
            <person name="Weng S."/>
            <person name="Chi M."/>
            <person name="Gu Z."/>
            <person name="He J."/>
            <person name="Li F."/>
            <person name="Wang M."/>
        </authorList>
    </citation>
    <scope>NUCLEOTIDE SEQUENCE [LARGE SCALE GENOMIC DNA]</scope>
    <source>
        <strain evidence="1">ZL_2023a</strain>
    </source>
</reference>
<sequence>SSLFTGVHCCLPPSTASITAAVSSTRTLLDSYLPGHCCRLIYQDTAVFLPSRTLLPSHLTGNCCRLIYQDTAALSSTSFLHLPLSTVKKAVIFCLPLRLQCLTVPSSA</sequence>
<keyword evidence="2" id="KW-1185">Reference proteome</keyword>
<gene>
    <name evidence="1" type="ORF">OTU49_012412</name>
</gene>
<comment type="caution">
    <text evidence="1">The sequence shown here is derived from an EMBL/GenBank/DDBJ whole genome shotgun (WGS) entry which is preliminary data.</text>
</comment>
<feature type="non-terminal residue" evidence="1">
    <location>
        <position position="1"/>
    </location>
</feature>